<dbReference type="EMBL" id="QFXC01000002">
    <property type="protein sequence ID" value="RDH86034.1"/>
    <property type="molecule type" value="Genomic_DNA"/>
</dbReference>
<evidence type="ECO:0000259" key="6">
    <source>
        <dbReference type="PROSITE" id="PS50109"/>
    </source>
</evidence>
<dbReference type="InterPro" id="IPR003594">
    <property type="entry name" value="HATPase_dom"/>
</dbReference>
<feature type="domain" description="PAS" evidence="8">
    <location>
        <begin position="51"/>
        <end position="93"/>
    </location>
</feature>
<evidence type="ECO:0000256" key="4">
    <source>
        <dbReference type="PROSITE-ProRule" id="PRU00169"/>
    </source>
</evidence>
<dbReference type="Pfam" id="PF00512">
    <property type="entry name" value="HisKA"/>
    <property type="match status" value="1"/>
</dbReference>
<dbReference type="SMART" id="SM00387">
    <property type="entry name" value="HATPase_c"/>
    <property type="match status" value="1"/>
</dbReference>
<dbReference type="SUPFAM" id="SSF55874">
    <property type="entry name" value="ATPase domain of HSP90 chaperone/DNA topoisomerase II/histidine kinase"/>
    <property type="match status" value="1"/>
</dbReference>
<evidence type="ECO:0000313" key="10">
    <source>
        <dbReference type="EMBL" id="RDH86034.1"/>
    </source>
</evidence>
<dbReference type="CDD" id="cd00130">
    <property type="entry name" value="PAS"/>
    <property type="match status" value="2"/>
</dbReference>
<dbReference type="Gene3D" id="3.30.565.10">
    <property type="entry name" value="Histidine kinase-like ATPase, C-terminal domain"/>
    <property type="match status" value="1"/>
</dbReference>
<dbReference type="InterPro" id="IPR003661">
    <property type="entry name" value="HisK_dim/P_dom"/>
</dbReference>
<dbReference type="Pfam" id="PF00072">
    <property type="entry name" value="Response_reg"/>
    <property type="match status" value="1"/>
</dbReference>
<dbReference type="PRINTS" id="PR00344">
    <property type="entry name" value="BCTRLSENSOR"/>
</dbReference>
<feature type="domain" description="PAC" evidence="9">
    <location>
        <begin position="264"/>
        <end position="316"/>
    </location>
</feature>
<evidence type="ECO:0000256" key="5">
    <source>
        <dbReference type="SAM" id="Coils"/>
    </source>
</evidence>
<dbReference type="SUPFAM" id="SSF47384">
    <property type="entry name" value="Homodimeric domain of signal transducing histidine kinase"/>
    <property type="match status" value="1"/>
</dbReference>
<dbReference type="PROSITE" id="PS50113">
    <property type="entry name" value="PAC"/>
    <property type="match status" value="1"/>
</dbReference>
<dbReference type="InterPro" id="IPR000700">
    <property type="entry name" value="PAS-assoc_C"/>
</dbReference>
<dbReference type="InterPro" id="IPR000014">
    <property type="entry name" value="PAS"/>
</dbReference>
<feature type="coiled-coil region" evidence="5">
    <location>
        <begin position="9"/>
        <end position="36"/>
    </location>
</feature>
<dbReference type="InterPro" id="IPR001789">
    <property type="entry name" value="Sig_transdc_resp-reg_receiver"/>
</dbReference>
<dbReference type="Gene3D" id="3.30.450.20">
    <property type="entry name" value="PAS domain"/>
    <property type="match status" value="3"/>
</dbReference>
<dbReference type="InterPro" id="IPR035965">
    <property type="entry name" value="PAS-like_dom_sf"/>
</dbReference>
<dbReference type="Gene3D" id="1.10.287.130">
    <property type="match status" value="1"/>
</dbReference>
<dbReference type="Proteomes" id="UP000254266">
    <property type="component" value="Unassembled WGS sequence"/>
</dbReference>
<reference evidence="10 11" key="1">
    <citation type="journal article" date="2018" name="ISME J.">
        <title>Endosymbiont genomes yield clues of tubeworm success.</title>
        <authorList>
            <person name="Li Y."/>
            <person name="Liles M.R."/>
            <person name="Halanych K.M."/>
        </authorList>
    </citation>
    <scope>NUCLEOTIDE SEQUENCE [LARGE SCALE GENOMIC DNA]</scope>
    <source>
        <strain evidence="10">A1464</strain>
    </source>
</reference>
<feature type="modified residue" description="4-aspartylphosphate" evidence="4">
    <location>
        <position position="745"/>
    </location>
</feature>
<evidence type="ECO:0000256" key="1">
    <source>
        <dbReference type="ARBA" id="ARBA00000085"/>
    </source>
</evidence>
<protein>
    <recommendedName>
        <fullName evidence="2">histidine kinase</fullName>
        <ecNumber evidence="2">2.7.13.3</ecNumber>
    </recommendedName>
</protein>
<accession>A0A370DNT7</accession>
<dbReference type="CDD" id="cd00082">
    <property type="entry name" value="HisKA"/>
    <property type="match status" value="1"/>
</dbReference>
<feature type="domain" description="Response regulatory" evidence="7">
    <location>
        <begin position="696"/>
        <end position="807"/>
    </location>
</feature>
<evidence type="ECO:0000313" key="11">
    <source>
        <dbReference type="Proteomes" id="UP000254266"/>
    </source>
</evidence>
<comment type="catalytic activity">
    <reaction evidence="1">
        <text>ATP + protein L-histidine = ADP + protein N-phospho-L-histidine.</text>
        <dbReference type="EC" id="2.7.13.3"/>
    </reaction>
</comment>
<dbReference type="NCBIfam" id="TIGR00229">
    <property type="entry name" value="sensory_box"/>
    <property type="match status" value="1"/>
</dbReference>
<dbReference type="InterPro" id="IPR011006">
    <property type="entry name" value="CheY-like_superfamily"/>
</dbReference>
<dbReference type="PROSITE" id="PS50109">
    <property type="entry name" value="HIS_KIN"/>
    <property type="match status" value="1"/>
</dbReference>
<name>A0A370DNT7_9GAMM</name>
<dbReference type="Gene3D" id="3.40.50.2300">
    <property type="match status" value="1"/>
</dbReference>
<comment type="caution">
    <text evidence="10">The sequence shown here is derived from an EMBL/GenBank/DDBJ whole genome shotgun (WGS) entry which is preliminary data.</text>
</comment>
<dbReference type="PROSITE" id="PS50112">
    <property type="entry name" value="PAS"/>
    <property type="match status" value="2"/>
</dbReference>
<dbReference type="SUPFAM" id="SSF55785">
    <property type="entry name" value="PYP-like sensor domain (PAS domain)"/>
    <property type="match status" value="3"/>
</dbReference>
<dbReference type="SMART" id="SM00388">
    <property type="entry name" value="HisKA"/>
    <property type="match status" value="1"/>
</dbReference>
<keyword evidence="3 4" id="KW-0597">Phosphoprotein</keyword>
<dbReference type="InterPro" id="IPR004358">
    <property type="entry name" value="Sig_transdc_His_kin-like_C"/>
</dbReference>
<evidence type="ECO:0000256" key="2">
    <source>
        <dbReference type="ARBA" id="ARBA00012438"/>
    </source>
</evidence>
<dbReference type="CDD" id="cd00156">
    <property type="entry name" value="REC"/>
    <property type="match status" value="1"/>
</dbReference>
<feature type="domain" description="PAS" evidence="8">
    <location>
        <begin position="183"/>
        <end position="238"/>
    </location>
</feature>
<feature type="domain" description="Histidine kinase" evidence="6">
    <location>
        <begin position="453"/>
        <end position="673"/>
    </location>
</feature>
<keyword evidence="5" id="KW-0175">Coiled coil</keyword>
<evidence type="ECO:0000259" key="7">
    <source>
        <dbReference type="PROSITE" id="PS50110"/>
    </source>
</evidence>
<keyword evidence="11" id="KW-1185">Reference proteome</keyword>
<evidence type="ECO:0000256" key="3">
    <source>
        <dbReference type="ARBA" id="ARBA00022553"/>
    </source>
</evidence>
<sequence length="810" mass="90791">MNEIKSKSKASLIEELQAARIKITRLESELSNQSAINNNRQTNVQSKLMHFDVQFQSVIDALPVPCALNDDDQNIVYLNPAFTQVFGYELSDIPTLEDWWPKAYPDEQYRKTVSETWVQHLNKSIETGESFEPIELKIHCKDNTIRNIIASASSITESYQHIHLVTLFDISDRQIARDKLVNTTNLLNNVINSTPDLIFVKDKQLKTILCNQAYSNAVGKTREEMYGNTDIENGWNPELVLGDDVKGVRGYIHDDREALSGKNLHNPNDPANVNGEIRIFDTRKLPLKDSDGDIIGLLGVSRDITERQQAVDALREANAEFSATLKAIPDLLFELDEDGRYLNIWASDEGLLAEQKSFLLGNLVRDVLPEKSANEVYKALKLAAECGVSQGQVLHLALDDGDHWFELSTALKPSKNKLKHFIMLSREVTERINTERQLRRSLKMEALGKLTGGIAHDFNNMLGVVLGYTELLGDSLSDEKHSRYIKSIMQAADRARILTTKLLAFSKQQPSDDKTTSINEILKRDQLMLEKTLTARISLNMNLLESLWDVYIDPELMADAILNICINAMHAMPSGGQLTIETSNLEKQQIVAKRLSLAEGDYVRLVISDTGCGMTDQVKERIFDPFFSTKGEAGTGLGLSQVYGFIQQSKGEIIVHSVENQGTTFELYFPRNAVVNKSVRSSSEGLSEKDITGTETILIVDDESELRSLASDILSMNGYQVLSAESGKTALQILQKESVDLMLTDVIMPEMDGYELSDKVKRLYPGIQILVTSGFNDENQSSRVHTDQQLAKPYKVDVLLAKVRQLLDSR</sequence>
<dbReference type="Pfam" id="PF02518">
    <property type="entry name" value="HATPase_c"/>
    <property type="match status" value="1"/>
</dbReference>
<proteinExistence type="predicted"/>
<gene>
    <name evidence="10" type="ORF">DIZ80_00760</name>
</gene>
<dbReference type="Pfam" id="PF08448">
    <property type="entry name" value="PAS_4"/>
    <property type="match status" value="2"/>
</dbReference>
<dbReference type="PANTHER" id="PTHR43065">
    <property type="entry name" value="SENSOR HISTIDINE KINASE"/>
    <property type="match status" value="1"/>
</dbReference>
<evidence type="ECO:0000259" key="8">
    <source>
        <dbReference type="PROSITE" id="PS50112"/>
    </source>
</evidence>
<dbReference type="Pfam" id="PF13188">
    <property type="entry name" value="PAS_8"/>
    <property type="match status" value="1"/>
</dbReference>
<dbReference type="InterPro" id="IPR013656">
    <property type="entry name" value="PAS_4"/>
</dbReference>
<dbReference type="SMART" id="SM00448">
    <property type="entry name" value="REC"/>
    <property type="match status" value="1"/>
</dbReference>
<dbReference type="InterPro" id="IPR036097">
    <property type="entry name" value="HisK_dim/P_sf"/>
</dbReference>
<dbReference type="AlphaFoldDB" id="A0A370DNT7"/>
<dbReference type="SUPFAM" id="SSF52172">
    <property type="entry name" value="CheY-like"/>
    <property type="match status" value="1"/>
</dbReference>
<dbReference type="SMART" id="SM00091">
    <property type="entry name" value="PAS"/>
    <property type="match status" value="3"/>
</dbReference>
<dbReference type="InterPro" id="IPR005467">
    <property type="entry name" value="His_kinase_dom"/>
</dbReference>
<organism evidence="10 11">
    <name type="scientific">endosymbiont of Galathealinum brachiosum</name>
    <dbReference type="NCBI Taxonomy" id="2200906"/>
    <lineage>
        <taxon>Bacteria</taxon>
        <taxon>Pseudomonadati</taxon>
        <taxon>Pseudomonadota</taxon>
        <taxon>Gammaproteobacteria</taxon>
        <taxon>sulfur-oxidizing symbionts</taxon>
    </lineage>
</organism>
<dbReference type="PANTHER" id="PTHR43065:SF42">
    <property type="entry name" value="TWO-COMPONENT SENSOR PPRA"/>
    <property type="match status" value="1"/>
</dbReference>
<dbReference type="GO" id="GO:0000155">
    <property type="term" value="F:phosphorelay sensor kinase activity"/>
    <property type="evidence" value="ECO:0007669"/>
    <property type="project" value="InterPro"/>
</dbReference>
<evidence type="ECO:0000259" key="9">
    <source>
        <dbReference type="PROSITE" id="PS50113"/>
    </source>
</evidence>
<dbReference type="InterPro" id="IPR036890">
    <property type="entry name" value="HATPase_C_sf"/>
</dbReference>
<dbReference type="EC" id="2.7.13.3" evidence="2"/>
<dbReference type="PROSITE" id="PS50110">
    <property type="entry name" value="RESPONSE_REGULATORY"/>
    <property type="match status" value="1"/>
</dbReference>